<name>A0AAV5DX17_ELECO</name>
<reference evidence="2" key="2">
    <citation type="submission" date="2021-12" db="EMBL/GenBank/DDBJ databases">
        <title>Resequencing data analysis of finger millet.</title>
        <authorList>
            <person name="Hatakeyama M."/>
            <person name="Aluri S."/>
            <person name="Balachadran M.T."/>
            <person name="Sivarajan S.R."/>
            <person name="Poveda L."/>
            <person name="Shimizu-Inatsugi R."/>
            <person name="Schlapbach R."/>
            <person name="Sreeman S.M."/>
            <person name="Shimizu K.K."/>
        </authorList>
    </citation>
    <scope>NUCLEOTIDE SEQUENCE</scope>
</reference>
<dbReference type="PANTHER" id="PTHR33377">
    <property type="entry name" value="OS10G0134700 PROTEIN-RELATED"/>
    <property type="match status" value="1"/>
</dbReference>
<dbReference type="Gene3D" id="3.40.50.300">
    <property type="entry name" value="P-loop containing nucleotide triphosphate hydrolases"/>
    <property type="match status" value="1"/>
</dbReference>
<evidence type="ECO:0000259" key="1">
    <source>
        <dbReference type="Pfam" id="PF00931"/>
    </source>
</evidence>
<proteinExistence type="predicted"/>
<gene>
    <name evidence="2" type="primary">gb01592</name>
    <name evidence="2" type="ORF">PR202_gb01592</name>
</gene>
<dbReference type="GO" id="GO:0043531">
    <property type="term" value="F:ADP binding"/>
    <property type="evidence" value="ECO:0007669"/>
    <property type="project" value="InterPro"/>
</dbReference>
<keyword evidence="3" id="KW-1185">Reference proteome</keyword>
<dbReference type="SUPFAM" id="SSF52540">
    <property type="entry name" value="P-loop containing nucleoside triphosphate hydrolases"/>
    <property type="match status" value="1"/>
</dbReference>
<evidence type="ECO:0000313" key="2">
    <source>
        <dbReference type="EMBL" id="GJN14736.1"/>
    </source>
</evidence>
<reference evidence="2" key="1">
    <citation type="journal article" date="2018" name="DNA Res.">
        <title>Multiple hybrid de novo genome assembly of finger millet, an orphan allotetraploid crop.</title>
        <authorList>
            <person name="Hatakeyama M."/>
            <person name="Aluri S."/>
            <person name="Balachadran M.T."/>
            <person name="Sivarajan S.R."/>
            <person name="Patrignani A."/>
            <person name="Gruter S."/>
            <person name="Poveda L."/>
            <person name="Shimizu-Inatsugi R."/>
            <person name="Baeten J."/>
            <person name="Francoijs K.J."/>
            <person name="Nataraja K.N."/>
            <person name="Reddy Y.A.N."/>
            <person name="Phadnis S."/>
            <person name="Ravikumar R.L."/>
            <person name="Schlapbach R."/>
            <person name="Sreeman S.M."/>
            <person name="Shimizu K.K."/>
        </authorList>
    </citation>
    <scope>NUCLEOTIDE SEQUENCE</scope>
</reference>
<dbReference type="Pfam" id="PF00931">
    <property type="entry name" value="NB-ARC"/>
    <property type="match status" value="1"/>
</dbReference>
<accession>A0AAV5DX17</accession>
<protein>
    <recommendedName>
        <fullName evidence="1">NB-ARC domain-containing protein</fullName>
    </recommendedName>
</protein>
<dbReference type="Proteomes" id="UP001054889">
    <property type="component" value="Unassembled WGS sequence"/>
</dbReference>
<sequence>MEVLSNAVLGELVSRSISYLLSKCDKRMTSSQEDDLQRLRHLLLQSGTIVEEAEWRHVANRAMPRQFQALRDEMFRGHYIADTVSSRVLLRGGCRNDDKFNPAKRIRFLSSDRKTTAALISSAGPRELQQMVRSLETMIGNMKEFAVFLTRYPPLHRQPYSAHLFLDKCMFGRQMEREMIMEFLLQFESPAAGNLNLGVLPIIGPAHIGKSTLVEHICQDERVSNHFSSILVYNGNNLKDSSMATLIDNCAIKHQNDKALGERQLIIIELLEDVDEETWKRLYYYSERSLAEGSKIIITSRSETIARLGTTQALRLRSLSAEAYWYFFKMLVFGSDDPGQHPKMASLALEMAQIMQGSFMFAYIGAVLLRAHFNSQTWSRILTRLKQYMQKNVSIIGEYPDDVKAKNNHRCTWSLIKQKPDKYFMLDDVYQKGPAEEEIPSITMADLMSGCAEPRGKTKILFWRSQIPPYFTYMCTSVTREIRHA</sequence>
<evidence type="ECO:0000313" key="3">
    <source>
        <dbReference type="Proteomes" id="UP001054889"/>
    </source>
</evidence>
<comment type="caution">
    <text evidence="2">The sequence shown here is derived from an EMBL/GenBank/DDBJ whole genome shotgun (WGS) entry which is preliminary data.</text>
</comment>
<organism evidence="2 3">
    <name type="scientific">Eleusine coracana subsp. coracana</name>
    <dbReference type="NCBI Taxonomy" id="191504"/>
    <lineage>
        <taxon>Eukaryota</taxon>
        <taxon>Viridiplantae</taxon>
        <taxon>Streptophyta</taxon>
        <taxon>Embryophyta</taxon>
        <taxon>Tracheophyta</taxon>
        <taxon>Spermatophyta</taxon>
        <taxon>Magnoliopsida</taxon>
        <taxon>Liliopsida</taxon>
        <taxon>Poales</taxon>
        <taxon>Poaceae</taxon>
        <taxon>PACMAD clade</taxon>
        <taxon>Chloridoideae</taxon>
        <taxon>Cynodonteae</taxon>
        <taxon>Eleusininae</taxon>
        <taxon>Eleusine</taxon>
    </lineage>
</organism>
<dbReference type="PANTHER" id="PTHR33377:SF115">
    <property type="entry name" value="OS05G0533301 PROTEIN"/>
    <property type="match status" value="1"/>
</dbReference>
<dbReference type="InterPro" id="IPR002182">
    <property type="entry name" value="NB-ARC"/>
</dbReference>
<feature type="domain" description="NB-ARC" evidence="1">
    <location>
        <begin position="196"/>
        <end position="335"/>
    </location>
</feature>
<dbReference type="EMBL" id="BQKI01000071">
    <property type="protein sequence ID" value="GJN14736.1"/>
    <property type="molecule type" value="Genomic_DNA"/>
</dbReference>
<dbReference type="AlphaFoldDB" id="A0AAV5DX17"/>
<dbReference type="InterPro" id="IPR027417">
    <property type="entry name" value="P-loop_NTPase"/>
</dbReference>